<keyword evidence="2" id="KW-1185">Reference proteome</keyword>
<proteinExistence type="predicted"/>
<dbReference type="EMBL" id="JANCLU010000012">
    <property type="protein sequence ID" value="MCP8939569.1"/>
    <property type="molecule type" value="Genomic_DNA"/>
</dbReference>
<gene>
    <name evidence="1" type="ORF">NK718_13665</name>
</gene>
<evidence type="ECO:0000313" key="1">
    <source>
        <dbReference type="EMBL" id="MCP8939569.1"/>
    </source>
</evidence>
<sequence length="170" mass="17711">MPIADLKLDVPITAIVYAERQPIGPALAALADALRAEGKALAGFVQHEVPRPGRRKCDMVLEDLATGARIRISEDRGEHARGCRLDTSELLRAAGLAADALAEGADVLVLNKYGKVEAEGGGVRPLIADAVARGVPVIVGVPRLNLESFRAFAGALAVETPLIAPEPAPA</sequence>
<accession>A0ABT1LDK0</accession>
<name>A0ABT1LDK0_9HYPH</name>
<dbReference type="Proteomes" id="UP001205890">
    <property type="component" value="Unassembled WGS sequence"/>
</dbReference>
<dbReference type="RefSeq" id="WP_254743292.1">
    <property type="nucleotide sequence ID" value="NZ_JANCLU010000012.1"/>
</dbReference>
<protein>
    <submittedName>
        <fullName evidence="1">DUF2478 domain-containing protein</fullName>
    </submittedName>
</protein>
<dbReference type="Pfam" id="PF10649">
    <property type="entry name" value="DUF2478"/>
    <property type="match status" value="1"/>
</dbReference>
<evidence type="ECO:0000313" key="2">
    <source>
        <dbReference type="Proteomes" id="UP001205890"/>
    </source>
</evidence>
<reference evidence="1 2" key="1">
    <citation type="submission" date="2022-07" db="EMBL/GenBank/DDBJ databases">
        <authorList>
            <person name="Li W.-J."/>
            <person name="Deng Q.-Q."/>
        </authorList>
    </citation>
    <scope>NUCLEOTIDE SEQUENCE [LARGE SCALE GENOMIC DNA]</scope>
    <source>
        <strain evidence="1 2">SYSU M60028</strain>
    </source>
</reference>
<dbReference type="InterPro" id="IPR018912">
    <property type="entry name" value="DUF2478"/>
</dbReference>
<organism evidence="1 2">
    <name type="scientific">Alsobacter ponti</name>
    <dbReference type="NCBI Taxonomy" id="2962936"/>
    <lineage>
        <taxon>Bacteria</taxon>
        <taxon>Pseudomonadati</taxon>
        <taxon>Pseudomonadota</taxon>
        <taxon>Alphaproteobacteria</taxon>
        <taxon>Hyphomicrobiales</taxon>
        <taxon>Alsobacteraceae</taxon>
        <taxon>Alsobacter</taxon>
    </lineage>
</organism>
<comment type="caution">
    <text evidence="1">The sequence shown here is derived from an EMBL/GenBank/DDBJ whole genome shotgun (WGS) entry which is preliminary data.</text>
</comment>